<protein>
    <recommendedName>
        <fullName evidence="8">Pectinesterase inhibitor domain-containing protein</fullName>
    </recommendedName>
</protein>
<dbReference type="AlphaFoldDB" id="A0AAN7JY25"/>
<comment type="subcellular location">
    <subcellularLocation>
        <location evidence="1">Secreted</location>
        <location evidence="1">Extracellular space</location>
        <location evidence="1">Apoplast</location>
    </subcellularLocation>
</comment>
<dbReference type="InterPro" id="IPR006501">
    <property type="entry name" value="Pectinesterase_inhib_dom"/>
</dbReference>
<comment type="caution">
    <text evidence="9">The sequence shown here is derived from an EMBL/GenBank/DDBJ whole genome shotgun (WGS) entry which is preliminary data.</text>
</comment>
<feature type="signal peptide" evidence="7">
    <location>
        <begin position="1"/>
        <end position="27"/>
    </location>
</feature>
<dbReference type="GO" id="GO:0048046">
    <property type="term" value="C:apoplast"/>
    <property type="evidence" value="ECO:0007669"/>
    <property type="project" value="UniProtKB-SubCell"/>
</dbReference>
<dbReference type="CDD" id="cd15798">
    <property type="entry name" value="PMEI-like_3"/>
    <property type="match status" value="1"/>
</dbReference>
<dbReference type="FunFam" id="1.20.140.40:FF:000006">
    <property type="entry name" value="Pectinesterase inhibitor 3"/>
    <property type="match status" value="1"/>
</dbReference>
<dbReference type="PANTHER" id="PTHR31080">
    <property type="entry name" value="PECTINESTERASE INHIBITOR-LIKE"/>
    <property type="match status" value="1"/>
</dbReference>
<organism evidence="9 10">
    <name type="scientific">Trapa incisa</name>
    <dbReference type="NCBI Taxonomy" id="236973"/>
    <lineage>
        <taxon>Eukaryota</taxon>
        <taxon>Viridiplantae</taxon>
        <taxon>Streptophyta</taxon>
        <taxon>Embryophyta</taxon>
        <taxon>Tracheophyta</taxon>
        <taxon>Spermatophyta</taxon>
        <taxon>Magnoliopsida</taxon>
        <taxon>eudicotyledons</taxon>
        <taxon>Gunneridae</taxon>
        <taxon>Pentapetalae</taxon>
        <taxon>rosids</taxon>
        <taxon>malvids</taxon>
        <taxon>Myrtales</taxon>
        <taxon>Lythraceae</taxon>
        <taxon>Trapa</taxon>
    </lineage>
</organism>
<dbReference type="Proteomes" id="UP001345219">
    <property type="component" value="Chromosome 8"/>
</dbReference>
<reference evidence="9 10" key="1">
    <citation type="journal article" date="2023" name="Hortic Res">
        <title>Pangenome of water caltrop reveals structural variations and asymmetric subgenome divergence after allopolyploidization.</title>
        <authorList>
            <person name="Zhang X."/>
            <person name="Chen Y."/>
            <person name="Wang L."/>
            <person name="Yuan Y."/>
            <person name="Fang M."/>
            <person name="Shi L."/>
            <person name="Lu R."/>
            <person name="Comes H.P."/>
            <person name="Ma Y."/>
            <person name="Chen Y."/>
            <person name="Huang G."/>
            <person name="Zhou Y."/>
            <person name="Zheng Z."/>
            <person name="Qiu Y."/>
        </authorList>
    </citation>
    <scope>NUCLEOTIDE SEQUENCE [LARGE SCALE GENOMIC DNA]</scope>
    <source>
        <tissue evidence="9">Roots</tissue>
    </source>
</reference>
<dbReference type="InterPro" id="IPR035513">
    <property type="entry name" value="Invertase/methylesterase_inhib"/>
</dbReference>
<feature type="chain" id="PRO_5043012660" description="Pectinesterase inhibitor domain-containing protein" evidence="7">
    <location>
        <begin position="28"/>
        <end position="203"/>
    </location>
</feature>
<keyword evidence="4 7" id="KW-0732">Signal</keyword>
<dbReference type="SMART" id="SM00856">
    <property type="entry name" value="PMEI"/>
    <property type="match status" value="1"/>
</dbReference>
<keyword evidence="10" id="KW-1185">Reference proteome</keyword>
<keyword evidence="3" id="KW-0964">Secreted</keyword>
<evidence type="ECO:0000256" key="4">
    <source>
        <dbReference type="ARBA" id="ARBA00022729"/>
    </source>
</evidence>
<dbReference type="PANTHER" id="PTHR31080:SF110">
    <property type="entry name" value="PECTINESTERASE INHIBITOR 3"/>
    <property type="match status" value="1"/>
</dbReference>
<evidence type="ECO:0000313" key="9">
    <source>
        <dbReference type="EMBL" id="KAK4755936.1"/>
    </source>
</evidence>
<keyword evidence="5" id="KW-1015">Disulfide bond</keyword>
<evidence type="ECO:0000259" key="8">
    <source>
        <dbReference type="SMART" id="SM00856"/>
    </source>
</evidence>
<dbReference type="EMBL" id="JAXIOK010000014">
    <property type="protein sequence ID" value="KAK4755936.1"/>
    <property type="molecule type" value="Genomic_DNA"/>
</dbReference>
<name>A0AAN7JY25_9MYRT</name>
<dbReference type="InterPro" id="IPR051955">
    <property type="entry name" value="PME_Inhibitor"/>
</dbReference>
<dbReference type="Pfam" id="PF04043">
    <property type="entry name" value="PMEI"/>
    <property type="match status" value="1"/>
</dbReference>
<keyword evidence="2" id="KW-0052">Apoplast</keyword>
<evidence type="ECO:0000256" key="2">
    <source>
        <dbReference type="ARBA" id="ARBA00022523"/>
    </source>
</evidence>
<sequence length="203" mass="21810">MPPAPFSTTMLSTLTLFTLLLLGPSTAVSPSHRRPQDLVRSSCLHARYPDLCLHTLASYSGPANPRSIAQAAIGASLSRARSVSGFLRGPASGQGGHLSKREQAALNDCVEQISDSIDELSRTLGELQHLNGETMQFQLSNAETWVSAALTNEDTCLNGFEGVAGKVKIDVRRRITGVVKLTSNALYLIVRLDVSRGRPKGRV</sequence>
<feature type="domain" description="Pectinesterase inhibitor" evidence="8">
    <location>
        <begin position="34"/>
        <end position="188"/>
    </location>
</feature>
<evidence type="ECO:0000256" key="1">
    <source>
        <dbReference type="ARBA" id="ARBA00004271"/>
    </source>
</evidence>
<evidence type="ECO:0000313" key="10">
    <source>
        <dbReference type="Proteomes" id="UP001345219"/>
    </source>
</evidence>
<evidence type="ECO:0000256" key="6">
    <source>
        <dbReference type="ARBA" id="ARBA00038471"/>
    </source>
</evidence>
<dbReference type="Gene3D" id="1.20.140.40">
    <property type="entry name" value="Invertase/pectin methylesterase inhibitor family protein"/>
    <property type="match status" value="1"/>
</dbReference>
<evidence type="ECO:0000256" key="7">
    <source>
        <dbReference type="SAM" id="SignalP"/>
    </source>
</evidence>
<comment type="similarity">
    <text evidence="6">Belongs to the PMEI family.</text>
</comment>
<dbReference type="GO" id="GO:0004857">
    <property type="term" value="F:enzyme inhibitor activity"/>
    <property type="evidence" value="ECO:0007669"/>
    <property type="project" value="InterPro"/>
</dbReference>
<gene>
    <name evidence="9" type="ORF">SAY87_009693</name>
</gene>
<dbReference type="NCBIfam" id="TIGR01614">
    <property type="entry name" value="PME_inhib"/>
    <property type="match status" value="1"/>
</dbReference>
<evidence type="ECO:0000256" key="3">
    <source>
        <dbReference type="ARBA" id="ARBA00022525"/>
    </source>
</evidence>
<dbReference type="SUPFAM" id="SSF101148">
    <property type="entry name" value="Plant invertase/pectin methylesterase inhibitor"/>
    <property type="match status" value="1"/>
</dbReference>
<accession>A0AAN7JY25</accession>
<proteinExistence type="inferred from homology"/>
<evidence type="ECO:0000256" key="5">
    <source>
        <dbReference type="ARBA" id="ARBA00023157"/>
    </source>
</evidence>